<organism evidence="3 4">
    <name type="scientific">Paraburkholderia acidiphila</name>
    <dbReference type="NCBI Taxonomy" id="2571747"/>
    <lineage>
        <taxon>Bacteria</taxon>
        <taxon>Pseudomonadati</taxon>
        <taxon>Pseudomonadota</taxon>
        <taxon>Betaproteobacteria</taxon>
        <taxon>Burkholderiales</taxon>
        <taxon>Burkholderiaceae</taxon>
        <taxon>Paraburkholderia</taxon>
    </lineage>
</organism>
<protein>
    <submittedName>
        <fullName evidence="3">BON domain-containing protein</fullName>
    </submittedName>
</protein>
<dbReference type="RefSeq" id="WP_158762210.1">
    <property type="nucleotide sequence ID" value="NZ_CP046911.1"/>
</dbReference>
<dbReference type="InterPro" id="IPR007055">
    <property type="entry name" value="BON_dom"/>
</dbReference>
<evidence type="ECO:0000256" key="1">
    <source>
        <dbReference type="SAM" id="SignalP"/>
    </source>
</evidence>
<sequence length="115" mass="11462">MGIQKLAVVIGTLATLAAFNAQAQPADSSFPGASASSAKAARKADHMLEKAVRKALGKDKTVDVTNVTVRARNGAVTLLGSVPEQGQADAAAQAAQGVAGVSSLNNALTVKAVAH</sequence>
<dbReference type="AlphaFoldDB" id="A0A7Z2GCB2"/>
<keyword evidence="1" id="KW-0732">Signal</keyword>
<dbReference type="EMBL" id="CP046911">
    <property type="protein sequence ID" value="QGZ59026.1"/>
    <property type="molecule type" value="Genomic_DNA"/>
</dbReference>
<feature type="domain" description="BON" evidence="2">
    <location>
        <begin position="44"/>
        <end position="112"/>
    </location>
</feature>
<keyword evidence="4" id="KW-1185">Reference proteome</keyword>
<feature type="signal peptide" evidence="1">
    <location>
        <begin position="1"/>
        <end position="23"/>
    </location>
</feature>
<dbReference type="KEGG" id="pacp:FAZ97_29230"/>
<dbReference type="PANTHER" id="PTHR34606:SF15">
    <property type="entry name" value="BON DOMAIN-CONTAINING PROTEIN"/>
    <property type="match status" value="1"/>
</dbReference>
<name>A0A7Z2GCB2_9BURK</name>
<accession>A0A7Z2GCB2</accession>
<dbReference type="PROSITE" id="PS50914">
    <property type="entry name" value="BON"/>
    <property type="match status" value="1"/>
</dbReference>
<dbReference type="Proteomes" id="UP000434209">
    <property type="component" value="Chromosome 3"/>
</dbReference>
<reference evidence="3 4" key="1">
    <citation type="submission" date="2019-12" db="EMBL/GenBank/DDBJ databases">
        <title>Paraburkholderia acidiphila 7Q-K02 sp. nov and Paraburkholderia acidisoli DHF22 sp. nov., two strains isolated from forest soil.</title>
        <authorList>
            <person name="Gao Z."/>
            <person name="Qiu L."/>
        </authorList>
    </citation>
    <scope>NUCLEOTIDE SEQUENCE [LARGE SCALE GENOMIC DNA]</scope>
    <source>
        <strain evidence="3 4">7Q-K02</strain>
    </source>
</reference>
<dbReference type="InterPro" id="IPR014004">
    <property type="entry name" value="Transpt-assoc_nodulatn_dom_bac"/>
</dbReference>
<dbReference type="Gene3D" id="3.30.1340.30">
    <property type="match status" value="1"/>
</dbReference>
<dbReference type="SMART" id="SM00749">
    <property type="entry name" value="BON"/>
    <property type="match status" value="1"/>
</dbReference>
<feature type="chain" id="PRO_5031307639" evidence="1">
    <location>
        <begin position="24"/>
        <end position="115"/>
    </location>
</feature>
<dbReference type="PANTHER" id="PTHR34606">
    <property type="entry name" value="BON DOMAIN-CONTAINING PROTEIN"/>
    <property type="match status" value="1"/>
</dbReference>
<gene>
    <name evidence="3" type="ORF">FAZ97_29230</name>
</gene>
<evidence type="ECO:0000313" key="3">
    <source>
        <dbReference type="EMBL" id="QGZ59026.1"/>
    </source>
</evidence>
<evidence type="ECO:0000259" key="2">
    <source>
        <dbReference type="PROSITE" id="PS50914"/>
    </source>
</evidence>
<proteinExistence type="predicted"/>
<dbReference type="Pfam" id="PF04972">
    <property type="entry name" value="BON"/>
    <property type="match status" value="1"/>
</dbReference>
<dbReference type="InterPro" id="IPR051686">
    <property type="entry name" value="Lipoprotein_DolP"/>
</dbReference>
<evidence type="ECO:0000313" key="4">
    <source>
        <dbReference type="Proteomes" id="UP000434209"/>
    </source>
</evidence>